<dbReference type="PANTHER" id="PTHR43649">
    <property type="entry name" value="ARABINOSE-BINDING PROTEIN-RELATED"/>
    <property type="match status" value="1"/>
</dbReference>
<keyword evidence="4" id="KW-1185">Reference proteome</keyword>
<dbReference type="Proteomes" id="UP000641588">
    <property type="component" value="Unassembled WGS sequence"/>
</dbReference>
<evidence type="ECO:0000256" key="1">
    <source>
        <dbReference type="SAM" id="MobiDB-lite"/>
    </source>
</evidence>
<dbReference type="EMBL" id="WHOD01000027">
    <property type="protein sequence ID" value="NOU93026.1"/>
    <property type="molecule type" value="Genomic_DNA"/>
</dbReference>
<accession>A0A972GLK2</accession>
<organism evidence="3 4">
    <name type="scientific">Paenibacillus foliorum</name>
    <dbReference type="NCBI Taxonomy" id="2654974"/>
    <lineage>
        <taxon>Bacteria</taxon>
        <taxon>Bacillati</taxon>
        <taxon>Bacillota</taxon>
        <taxon>Bacilli</taxon>
        <taxon>Bacillales</taxon>
        <taxon>Paenibacillaceae</taxon>
        <taxon>Paenibacillus</taxon>
    </lineage>
</organism>
<evidence type="ECO:0000256" key="2">
    <source>
        <dbReference type="SAM" id="SignalP"/>
    </source>
</evidence>
<dbReference type="Gene3D" id="3.40.190.10">
    <property type="entry name" value="Periplasmic binding protein-like II"/>
    <property type="match status" value="2"/>
</dbReference>
<dbReference type="Pfam" id="PF01547">
    <property type="entry name" value="SBP_bac_1"/>
    <property type="match status" value="1"/>
</dbReference>
<keyword evidence="2" id="KW-0732">Signal</keyword>
<dbReference type="AlphaFoldDB" id="A0A972GLK2"/>
<dbReference type="PANTHER" id="PTHR43649:SF17">
    <property type="entry name" value="ABC TRANSPORTER SOLUTE BINDING PROTEIN-SUGAR TRANSPORT"/>
    <property type="match status" value="1"/>
</dbReference>
<gene>
    <name evidence="3" type="ORF">GC093_07235</name>
</gene>
<proteinExistence type="predicted"/>
<evidence type="ECO:0000313" key="4">
    <source>
        <dbReference type="Proteomes" id="UP000641588"/>
    </source>
</evidence>
<name>A0A972GLK2_9BACL</name>
<dbReference type="InterPro" id="IPR050490">
    <property type="entry name" value="Bact_solute-bd_prot1"/>
</dbReference>
<feature type="region of interest" description="Disordered" evidence="1">
    <location>
        <begin position="29"/>
        <end position="48"/>
    </location>
</feature>
<feature type="compositionally biased region" description="Polar residues" evidence="1">
    <location>
        <begin position="29"/>
        <end position="47"/>
    </location>
</feature>
<sequence length="549" mass="61436">MKANKSASKGIMAALLACLLVVTTACTSNSGPATTEKPTNNKGSEPNNLPIAKGDVTLKIYVDFGGSAKQVLKSLGEHSVVKKLSKDTGLKFEFIHPPEGDDGTFFNTTLASGQYPDLFYVSNFNNYPGGAEGAMKDKIILNIDSLISQYAPNFLKMVKDKGGDTEKWIRGDGGAITKFGTMFLPPFVDARIHNGLVVRKDLLEKYGLKAPETLEDYTNVLRTFKQKGIEVPLALPAFKETAVGQVNPIASAFGVSINDFQLEDNGNKVIYSRTDPRFKEFLTFMNGWVKEGLIDRDFISRNTTDANKLFYNGRAGMTFMHNASTKQALAVGTLQDPKYDVQGILYPRKEKGGELHLSRQALSVNPFAWYVSATSKHPKEAVKLIDYLHTQEAQLLTAWGVGDQEFPTFEVDKNGKRQFTDFMNKNPKMDFPTARSVYTAGAFQVMYDDEMERQQYNISQNLQIWEAWATKNDNKQKMPHVMSLSVEESKEFTGIMNKINNYADEMVYKFILGEVPLDQFDAFVANIKKLGSDRAVELQQQAYKRFKSR</sequence>
<dbReference type="RefSeq" id="WP_171651221.1">
    <property type="nucleotide sequence ID" value="NZ_WHOD01000027.1"/>
</dbReference>
<reference evidence="3" key="1">
    <citation type="submission" date="2019-10" db="EMBL/GenBank/DDBJ databases">
        <title>Description of Paenibacillus glebae sp. nov.</title>
        <authorList>
            <person name="Carlier A."/>
            <person name="Qi S."/>
        </authorList>
    </citation>
    <scope>NUCLEOTIDE SEQUENCE</scope>
    <source>
        <strain evidence="3">LMG 31456</strain>
    </source>
</reference>
<evidence type="ECO:0000313" key="3">
    <source>
        <dbReference type="EMBL" id="NOU93026.1"/>
    </source>
</evidence>
<dbReference type="SUPFAM" id="SSF53850">
    <property type="entry name" value="Periplasmic binding protein-like II"/>
    <property type="match status" value="1"/>
</dbReference>
<comment type="caution">
    <text evidence="3">The sequence shown here is derived from an EMBL/GenBank/DDBJ whole genome shotgun (WGS) entry which is preliminary data.</text>
</comment>
<feature type="signal peptide" evidence="2">
    <location>
        <begin position="1"/>
        <end position="27"/>
    </location>
</feature>
<dbReference type="InterPro" id="IPR006059">
    <property type="entry name" value="SBP"/>
</dbReference>
<protein>
    <submittedName>
        <fullName evidence="3">Extracellular solute-binding protein</fullName>
    </submittedName>
</protein>
<dbReference type="PROSITE" id="PS51257">
    <property type="entry name" value="PROKAR_LIPOPROTEIN"/>
    <property type="match status" value="1"/>
</dbReference>
<feature type="chain" id="PRO_5037654517" evidence="2">
    <location>
        <begin position="28"/>
        <end position="549"/>
    </location>
</feature>